<dbReference type="EMBL" id="CM008049">
    <property type="protein sequence ID" value="PVH48397.1"/>
    <property type="molecule type" value="Genomic_DNA"/>
</dbReference>
<dbReference type="PANTHER" id="PTHR33985">
    <property type="entry name" value="OS02G0491300 PROTEIN-RELATED"/>
    <property type="match status" value="1"/>
</dbReference>
<reference evidence="4" key="1">
    <citation type="submission" date="2018-04" db="EMBL/GenBank/DDBJ databases">
        <title>WGS assembly of Panicum hallii.</title>
        <authorList>
            <person name="Lovell J."/>
            <person name="Jenkins J."/>
            <person name="Lowry D."/>
            <person name="Mamidi S."/>
            <person name="Sreedasyam A."/>
            <person name="Weng X."/>
            <person name="Barry K."/>
            <person name="Bonette J."/>
            <person name="Campitelli B."/>
            <person name="Daum C."/>
            <person name="Gordon S."/>
            <person name="Gould B."/>
            <person name="Lipzen A."/>
            <person name="Macqueen A."/>
            <person name="Palacio-Mejia J."/>
            <person name="Plott C."/>
            <person name="Shakirov E."/>
            <person name="Shu S."/>
            <person name="Yoshinaga Y."/>
            <person name="Zane M."/>
            <person name="Rokhsar D."/>
            <person name="Grimwood J."/>
            <person name="Schmutz J."/>
            <person name="Juenger T."/>
        </authorList>
    </citation>
    <scope>NUCLEOTIDE SEQUENCE [LARGE SCALE GENOMIC DNA]</scope>
    <source>
        <strain evidence="4">FIL2</strain>
    </source>
</reference>
<feature type="transmembrane region" description="Helical" evidence="2">
    <location>
        <begin position="457"/>
        <end position="477"/>
    </location>
</feature>
<protein>
    <recommendedName>
        <fullName evidence="3">FAS1 domain-containing protein</fullName>
    </recommendedName>
</protein>
<organism evidence="4">
    <name type="scientific">Panicum hallii</name>
    <dbReference type="NCBI Taxonomy" id="206008"/>
    <lineage>
        <taxon>Eukaryota</taxon>
        <taxon>Viridiplantae</taxon>
        <taxon>Streptophyta</taxon>
        <taxon>Embryophyta</taxon>
        <taxon>Tracheophyta</taxon>
        <taxon>Spermatophyta</taxon>
        <taxon>Magnoliopsida</taxon>
        <taxon>Liliopsida</taxon>
        <taxon>Poales</taxon>
        <taxon>Poaceae</taxon>
        <taxon>PACMAD clade</taxon>
        <taxon>Panicoideae</taxon>
        <taxon>Panicodae</taxon>
        <taxon>Paniceae</taxon>
        <taxon>Panicinae</taxon>
        <taxon>Panicum</taxon>
        <taxon>Panicum sect. Panicum</taxon>
    </lineage>
</organism>
<gene>
    <name evidence="4" type="ORF">PAHAL_4G323100</name>
</gene>
<sequence>MTATSPPRVLDPFTTVATEGTSCDEAMASMGAGADPGIFASPRAPSPPPSSTASDLVSREPQAEGALWSAPDVAASSPPTEGGLVSSELAKVLASLGYNEMASAAALLHNETLVSVWQEAITVFAAPDVLLQAACPGCSRRELLLRHMALGYFPYAELATARSMKLLSASGFCLNVSAERGPFAVDGVEISRPELFDNGRYVVHGLRGFVPRLSRESCIEGTHHRLGARSPGSAVVRMAMARLRERGFGFVALAIRVKCTEPEKLANLTVFALDDQAIFNGGRHGYVSAVRFHIVPGHRLTRADLLLLRPGTVLATLAGEDQKLVITHGAGADEVQINYVPVKEADLVINSRIAVHGIYIPFPRPSPAYAVAVASATPLNGICGEEAISYCTSTSMTSGPVQPAKGSASEVATAPPANKPAAMVRPLHPNHGDPLHVSEKLGGAGVGAQPVGGGHGAAAAAAAAGAIGVVAIAVGLLKKEKKRRQHRERLSKMVTRRAEELEPRHDPSICRDCGYDEHAWTASCCGFSFCSLCVVNGYLDSHVHIYRRKGSDKFGFCGKEGRLMPTKEPEYDPINAEFFFTGEEKADGPHMKVKTFVNLAQLRARQLPKRLLVWYKTSDDTRLNALVRSPVKKNLSLY</sequence>
<dbReference type="Proteomes" id="UP000243499">
    <property type="component" value="Chromosome 4"/>
</dbReference>
<dbReference type="Gramene" id="PVH48397">
    <property type="protein sequence ID" value="PVH48397"/>
    <property type="gene ID" value="PAHAL_4G323100"/>
</dbReference>
<name>A0A2T8JEP8_9POAL</name>
<keyword evidence="2" id="KW-0812">Transmembrane</keyword>
<accession>A0A2T8JEP8</accession>
<evidence type="ECO:0000259" key="3">
    <source>
        <dbReference type="SMART" id="SM00554"/>
    </source>
</evidence>
<evidence type="ECO:0000256" key="2">
    <source>
        <dbReference type="SAM" id="Phobius"/>
    </source>
</evidence>
<keyword evidence="2" id="KW-1133">Transmembrane helix</keyword>
<dbReference type="SMART" id="SM00554">
    <property type="entry name" value="FAS1"/>
    <property type="match status" value="1"/>
</dbReference>
<feature type="domain" description="FAS1" evidence="3">
    <location>
        <begin position="269"/>
        <end position="365"/>
    </location>
</feature>
<evidence type="ECO:0000313" key="4">
    <source>
        <dbReference type="EMBL" id="PVH48397.1"/>
    </source>
</evidence>
<dbReference type="InterPro" id="IPR052806">
    <property type="entry name" value="Fasciclin-like_AGP"/>
</dbReference>
<evidence type="ECO:0000256" key="1">
    <source>
        <dbReference type="SAM" id="MobiDB-lite"/>
    </source>
</evidence>
<keyword evidence="2" id="KW-0472">Membrane</keyword>
<dbReference type="AlphaFoldDB" id="A0A2T8JEP8"/>
<feature type="region of interest" description="Disordered" evidence="1">
    <location>
        <begin position="27"/>
        <end position="62"/>
    </location>
</feature>
<dbReference type="InterPro" id="IPR000782">
    <property type="entry name" value="FAS1_domain"/>
</dbReference>
<proteinExistence type="predicted"/>
<dbReference type="PANTHER" id="PTHR33985:SF2">
    <property type="entry name" value="EXPRESSED PROTEIN"/>
    <property type="match status" value="1"/>
</dbReference>